<accession>S9RXM1</accession>
<gene>
    <name evidence="2" type="ORF">ruthe_03242</name>
</gene>
<dbReference type="AlphaFoldDB" id="S9RXM1"/>
<reference evidence="2 3" key="1">
    <citation type="journal article" date="2013" name="Stand. Genomic Sci.">
        <title>Genome sequence of the reddish-pigmented Rubellimicrobium thermophilum type strain (DSM 16684(T)), a member of the Roseobacter clade.</title>
        <authorList>
            <person name="Fiebig A."/>
            <person name="Riedel T."/>
            <person name="Gronow S."/>
            <person name="Petersen J."/>
            <person name="Klenk H.P."/>
            <person name="Goker M."/>
        </authorList>
    </citation>
    <scope>NUCLEOTIDE SEQUENCE [LARGE SCALE GENOMIC DNA]</scope>
    <source>
        <strain evidence="2 3">DSM 16684</strain>
    </source>
</reference>
<feature type="region of interest" description="Disordered" evidence="1">
    <location>
        <begin position="339"/>
        <end position="359"/>
    </location>
</feature>
<sequence>MAADQPHRPRVLRLRRAALEQALAAAGTAGAARPEDRETDVPASVMPDPGDETGRALGTASTGEPPAGDQTADDATPQGEAAPASGLSPEAEAALQAELAALEAELAMVDPGSSAPEASASEPPEAEAVPASEQRGDDPALLWTDEPDMAEEGGRPRAVENLFAADADTVIEGTVIARDDAGNDGQPGPQDDAQAEAREPTGAAAAASPAGAEAEPPSEAIPLRPVSAHPILGRTPEADEAALSRIISRTDAVLADPEAQRRREAIAQLKAAVAATEAARRLGETDPSGRAENRQDAFRDDLRQVVHPRRPLPAAAARGERPRPAPLKLVASQRVDLTEEAKPAPARQPRPAPVQPVRPRRVMLDRITAEAAAAASSAPSARTAPPARAATAARTTGSFAAFAAEMGATSLTDILEAAAVYTSVVEGAEDFSRPQILDKLHEASPHPVSREDGLRSFGILLRTGRIMRVRGGRFAVAGDSRFHPDRRAG</sequence>
<evidence type="ECO:0000256" key="1">
    <source>
        <dbReference type="SAM" id="MobiDB-lite"/>
    </source>
</evidence>
<name>S9RXM1_9RHOB</name>
<keyword evidence="3" id="KW-1185">Reference proteome</keyword>
<feature type="compositionally biased region" description="Low complexity" evidence="1">
    <location>
        <begin position="200"/>
        <end position="222"/>
    </location>
</feature>
<feature type="compositionally biased region" description="Low complexity" evidence="1">
    <location>
        <begin position="23"/>
        <end position="32"/>
    </location>
</feature>
<feature type="compositionally biased region" description="Basic and acidic residues" evidence="1">
    <location>
        <begin position="280"/>
        <end position="304"/>
    </location>
</feature>
<feature type="region of interest" description="Disordered" evidence="1">
    <location>
        <begin position="105"/>
        <end position="161"/>
    </location>
</feature>
<feature type="compositionally biased region" description="Pro residues" evidence="1">
    <location>
        <begin position="346"/>
        <end position="356"/>
    </location>
</feature>
<comment type="caution">
    <text evidence="2">The sequence shown here is derived from an EMBL/GenBank/DDBJ whole genome shotgun (WGS) entry which is preliminary data.</text>
</comment>
<feature type="compositionally biased region" description="Low complexity" evidence="1">
    <location>
        <begin position="105"/>
        <end position="133"/>
    </location>
</feature>
<evidence type="ECO:0000313" key="3">
    <source>
        <dbReference type="Proteomes" id="UP000015346"/>
    </source>
</evidence>
<feature type="region of interest" description="Disordered" evidence="1">
    <location>
        <begin position="370"/>
        <end position="389"/>
    </location>
</feature>
<evidence type="ECO:0000313" key="2">
    <source>
        <dbReference type="EMBL" id="EPX82780.1"/>
    </source>
</evidence>
<feature type="region of interest" description="Disordered" evidence="1">
    <location>
        <begin position="280"/>
        <end position="327"/>
    </location>
</feature>
<organism evidence="2 3">
    <name type="scientific">Rubellimicrobium thermophilum DSM 16684</name>
    <dbReference type="NCBI Taxonomy" id="1123069"/>
    <lineage>
        <taxon>Bacteria</taxon>
        <taxon>Pseudomonadati</taxon>
        <taxon>Pseudomonadota</taxon>
        <taxon>Alphaproteobacteria</taxon>
        <taxon>Rhodobacterales</taxon>
        <taxon>Roseobacteraceae</taxon>
        <taxon>Rubellimicrobium</taxon>
    </lineage>
</organism>
<feature type="region of interest" description="Disordered" evidence="1">
    <location>
        <begin position="173"/>
        <end position="224"/>
    </location>
</feature>
<feature type="region of interest" description="Disordered" evidence="1">
    <location>
        <begin position="23"/>
        <end position="93"/>
    </location>
</feature>
<dbReference type="Proteomes" id="UP000015346">
    <property type="component" value="Unassembled WGS sequence"/>
</dbReference>
<dbReference type="HOGENOM" id="CLU_015965_0_0_5"/>
<dbReference type="PATRIC" id="fig|1123069.3.peg.3214"/>
<dbReference type="EMBL" id="AOLV01000039">
    <property type="protein sequence ID" value="EPX82780.1"/>
    <property type="molecule type" value="Genomic_DNA"/>
</dbReference>
<proteinExistence type="predicted"/>
<dbReference type="STRING" id="1123069.ruthe_03242"/>
<protein>
    <submittedName>
        <fullName evidence="2">Uncharacterized protein</fullName>
    </submittedName>
</protein>